<dbReference type="KEGG" id="bthu:YBT1518_23725"/>
<organism evidence="2 3">
    <name type="scientific">Bacillus thuringiensis YBT-1518</name>
    <dbReference type="NCBI Taxonomy" id="529122"/>
    <lineage>
        <taxon>Bacteria</taxon>
        <taxon>Bacillati</taxon>
        <taxon>Bacillota</taxon>
        <taxon>Bacilli</taxon>
        <taxon>Bacillales</taxon>
        <taxon>Bacillaceae</taxon>
        <taxon>Bacillus</taxon>
        <taxon>Bacillus cereus group</taxon>
    </lineage>
</organism>
<geneLocation type="plasmid" evidence="2 3">
    <name>pBMB0229</name>
</geneLocation>
<dbReference type="Proteomes" id="UP000018566">
    <property type="component" value="Chromosome"/>
</dbReference>
<evidence type="ECO:0000313" key="1">
    <source>
        <dbReference type="EMBL" id="AHA73867.1"/>
    </source>
</evidence>
<dbReference type="NCBIfam" id="TIGR01636">
    <property type="entry name" value="phage_rinA"/>
    <property type="match status" value="1"/>
</dbReference>
<sequence>MIESPTGKLKGATFKYIESELYGYSDTLHEITFMRKNLIYCSSHDDENIGGGRRNVVNRPTERIGTQLMVHKKLRRLEELADAIESVYVLLEREKQRLVKLKYWTKPQCKTWDGIAEDLHITKRTALRWRDGVVYAIAEKLGER</sequence>
<dbReference type="Proteomes" id="UP000018566">
    <property type="component" value="Plasmid pBMB0229"/>
</dbReference>
<dbReference type="InterPro" id="IPR006523">
    <property type="entry name" value="RinA"/>
</dbReference>
<protein>
    <submittedName>
        <fullName evidence="2">Phage transcriptional regulator, RinA family protein</fullName>
    </submittedName>
</protein>
<dbReference type="KEGG" id="bthu:YBT1518_34646"/>
<gene>
    <name evidence="1" type="ORF">YBT1518_23725</name>
    <name evidence="2" type="ORF">YBT1518_34646</name>
</gene>
<accession>A0A9W3KIC7</accession>
<dbReference type="EMBL" id="CP005936">
    <property type="protein sequence ID" value="AHA75266.1"/>
    <property type="molecule type" value="Genomic_DNA"/>
</dbReference>
<name>A0A9W3KIC7_BACTU</name>
<dbReference type="AlphaFoldDB" id="A0A9W3KIC7"/>
<proteinExistence type="predicted"/>
<evidence type="ECO:0000313" key="3">
    <source>
        <dbReference type="Proteomes" id="UP000018566"/>
    </source>
</evidence>
<keyword evidence="2" id="KW-0614">Plasmid</keyword>
<reference evidence="2 3" key="1">
    <citation type="submission" date="2013-05" db="EMBL/GenBank/DDBJ databases">
        <title>Complete genome sequence of Bacillus thuringiensis YBT-1518, a typical strain with high toxicity to nematode.</title>
        <authorList>
            <person name="Wang P."/>
            <person name="Zhang C."/>
            <person name="Guo M."/>
            <person name="Guo S."/>
            <person name="Zhu Y."/>
            <person name="Zheng J."/>
            <person name="Zhu L."/>
            <person name="Ruan L."/>
            <person name="Peng D."/>
            <person name="Sun M."/>
        </authorList>
    </citation>
    <scope>NUCLEOTIDE SEQUENCE [LARGE SCALE GENOMIC DNA]</scope>
    <source>
        <strain evidence="2 3">YBT-1518</strain>
        <plasmid evidence="2 3">pBMB0229</plasmid>
    </source>
</reference>
<evidence type="ECO:0000313" key="2">
    <source>
        <dbReference type="EMBL" id="AHA75266.1"/>
    </source>
</evidence>
<dbReference type="EMBL" id="CP005935">
    <property type="protein sequence ID" value="AHA73867.1"/>
    <property type="molecule type" value="Genomic_DNA"/>
</dbReference>
<dbReference type="RefSeq" id="WP_023523047.1">
    <property type="nucleotide sequence ID" value="NC_022873.1"/>
</dbReference>